<dbReference type="InterPro" id="IPR036397">
    <property type="entry name" value="RNaseH_sf"/>
</dbReference>
<dbReference type="Pfam" id="PF23278">
    <property type="entry name" value="Piwi_N"/>
    <property type="match status" value="1"/>
</dbReference>
<dbReference type="GO" id="GO:0030154">
    <property type="term" value="P:cell differentiation"/>
    <property type="evidence" value="ECO:0007669"/>
    <property type="project" value="UniProtKB-KW"/>
</dbReference>
<comment type="caution">
    <text evidence="11">The sequence shown here is derived from an EMBL/GenBank/DDBJ whole genome shotgun (WGS) entry which is preliminary data.</text>
</comment>
<dbReference type="Pfam" id="PF02170">
    <property type="entry name" value="PAZ"/>
    <property type="match status" value="1"/>
</dbReference>
<dbReference type="GO" id="GO:0140965">
    <property type="term" value="P:secondary piRNA processing"/>
    <property type="evidence" value="ECO:0007669"/>
    <property type="project" value="UniProtKB-ARBA"/>
</dbReference>
<dbReference type="CDD" id="cd04658">
    <property type="entry name" value="Piwi_piwi-like_Euk"/>
    <property type="match status" value="1"/>
</dbReference>
<dbReference type="Gene3D" id="3.40.50.2300">
    <property type="match status" value="1"/>
</dbReference>
<keyword evidence="12" id="KW-1185">Reference proteome</keyword>
<dbReference type="GO" id="GO:0005737">
    <property type="term" value="C:cytoplasm"/>
    <property type="evidence" value="ECO:0007669"/>
    <property type="project" value="UniProtKB-SubCell"/>
</dbReference>
<dbReference type="FunFam" id="3.30.420.10:FF:000014">
    <property type="entry name" value="Piwi-like RNA-mediated gene silencing 1"/>
    <property type="match status" value="1"/>
</dbReference>
<evidence type="ECO:0000256" key="3">
    <source>
        <dbReference type="ARBA" id="ARBA00022490"/>
    </source>
</evidence>
<organism evidence="11 12">
    <name type="scientific">Zophobas morio</name>
    <dbReference type="NCBI Taxonomy" id="2755281"/>
    <lineage>
        <taxon>Eukaryota</taxon>
        <taxon>Metazoa</taxon>
        <taxon>Ecdysozoa</taxon>
        <taxon>Arthropoda</taxon>
        <taxon>Hexapoda</taxon>
        <taxon>Insecta</taxon>
        <taxon>Pterygota</taxon>
        <taxon>Neoptera</taxon>
        <taxon>Endopterygota</taxon>
        <taxon>Coleoptera</taxon>
        <taxon>Polyphaga</taxon>
        <taxon>Cucujiformia</taxon>
        <taxon>Tenebrionidae</taxon>
        <taxon>Zophobas</taxon>
    </lineage>
</organism>
<sequence>MRALCIDKVYVLGANKWNYCVNNSSVFWYFLKVTFRTFFLYLHVKRRMEPRGRGRAYGRARGQAGGAPQQQHQRPGPPQPRPQQPRPQQPPGDHGARGPSQAGARGPPQGAWGVRPPQPAVAAWPRPQMGGPSHQQPPQPAAGRGGRQGEAEGAIPRKVVGEGEGAGNNDGRGGSSVRGRVTNRREILYTRPDTVTDNKKGTSGNSINLLSNYFPLLQKGTWCLYQYRVDMAPDIDHTGKRKGLVREATRELLRGGYIFDGTVLYTPQRIHNDSVELFANDGQENIRITIRLVGDLARGDIHYLQVFNIIIRKCLALMGLQLIGRNYFMPDAKIVLSEHKIQLWPGYFTSMRQHESDILLNVDLQFKHMRTDNVYDLLLECQGPNARREFTSRIIGGVVLTYYNNKTYKIDDVDFQSTPASTFKMKDGTEITYKDYFDRKYSVQIRVRDQPLLVSRSKPREIRAGMAETIYLVPELCQMTGLTDKQRENFNLMKTLSNHTRIGVESRIRKLLDFSRKIHSKPEVVQEIRRWDLNIGENLVRFQGRVLSPEGLVGGGDSRYSGGSQADWTRELRSKPMLHSPKMERLAVLCPSKFKNPAQDFLQLLAKAAGGMRWSIGSPKIFEIPDERAGSYVDKAEEIINKSQPTLILTVLPNNSNDRYGAVKKKCYVDRGVPTQMFVARNFTNKGLMSIATKVAIQMNCKIGGAPWSVMIPLTHLMVVGYDVCRDTANKKKSFSGMVASLDRQMTRYYSITSEHKMEEELSDNFATFMVMACHKFKQVQGVYPDRILIYRDGVGAGQLPYVLNHEVDNIKRKLKQDIYKNTELKMAFIVVSKRINTRIFTEKDNPPPGTVVDDVITLPERYDFYIVSQCVRQGTVAPTNYNVIEDTLGLSPDRMQMLTYKLTHMYYNWSGTVRVPAPCQYAHKLAFMVSQHLHRPAHRDLEDILYYL</sequence>
<evidence type="ECO:0000256" key="2">
    <source>
        <dbReference type="ARBA" id="ARBA00022473"/>
    </source>
</evidence>
<dbReference type="InterPro" id="IPR003100">
    <property type="entry name" value="PAZ_dom"/>
</dbReference>
<dbReference type="SUPFAM" id="SSF101690">
    <property type="entry name" value="PAZ domain"/>
    <property type="match status" value="1"/>
</dbReference>
<keyword evidence="2" id="KW-0217">Developmental protein</keyword>
<dbReference type="PANTHER" id="PTHR22891">
    <property type="entry name" value="EUKARYOTIC TRANSLATION INITIATION FACTOR 2C"/>
    <property type="match status" value="1"/>
</dbReference>
<accession>A0AA38I760</accession>
<protein>
    <recommendedName>
        <fullName evidence="13">Piwi</fullName>
    </recommendedName>
</protein>
<dbReference type="InterPro" id="IPR012337">
    <property type="entry name" value="RNaseH-like_sf"/>
</dbReference>
<comment type="subcellular location">
    <subcellularLocation>
        <location evidence="1">Cytoplasm</location>
    </subcellularLocation>
</comment>
<dbReference type="Pfam" id="PF08699">
    <property type="entry name" value="ArgoL1"/>
    <property type="match status" value="1"/>
</dbReference>
<feature type="compositionally biased region" description="Gly residues" evidence="8">
    <location>
        <begin position="162"/>
        <end position="176"/>
    </location>
</feature>
<feature type="domain" description="Piwi" evidence="10">
    <location>
        <begin position="647"/>
        <end position="935"/>
    </location>
</feature>
<evidence type="ECO:0000256" key="7">
    <source>
        <dbReference type="ARBA" id="ARBA00038291"/>
    </source>
</evidence>
<reference evidence="11" key="1">
    <citation type="journal article" date="2023" name="G3 (Bethesda)">
        <title>Whole genome assemblies of Zophobas morio and Tenebrio molitor.</title>
        <authorList>
            <person name="Kaur S."/>
            <person name="Stinson S.A."/>
            <person name="diCenzo G.C."/>
        </authorList>
    </citation>
    <scope>NUCLEOTIDE SEQUENCE</scope>
    <source>
        <strain evidence="11">QUZm001</strain>
    </source>
</reference>
<dbReference type="PROSITE" id="PS50821">
    <property type="entry name" value="PAZ"/>
    <property type="match status" value="1"/>
</dbReference>
<feature type="region of interest" description="Disordered" evidence="8">
    <location>
        <begin position="50"/>
        <end position="184"/>
    </location>
</feature>
<dbReference type="PROSITE" id="PS50822">
    <property type="entry name" value="PIWI"/>
    <property type="match status" value="1"/>
</dbReference>
<dbReference type="Gene3D" id="2.170.260.10">
    <property type="entry name" value="paz domain"/>
    <property type="match status" value="1"/>
</dbReference>
<evidence type="ECO:0000259" key="10">
    <source>
        <dbReference type="PROSITE" id="PS50822"/>
    </source>
</evidence>
<dbReference type="SMART" id="SM00950">
    <property type="entry name" value="Piwi"/>
    <property type="match status" value="1"/>
</dbReference>
<dbReference type="Proteomes" id="UP001168821">
    <property type="component" value="Unassembled WGS sequence"/>
</dbReference>
<evidence type="ECO:0000313" key="12">
    <source>
        <dbReference type="Proteomes" id="UP001168821"/>
    </source>
</evidence>
<dbReference type="Pfam" id="PF02171">
    <property type="entry name" value="Piwi"/>
    <property type="match status" value="1"/>
</dbReference>
<dbReference type="Gene3D" id="3.30.420.10">
    <property type="entry name" value="Ribonuclease H-like superfamily/Ribonuclease H"/>
    <property type="match status" value="1"/>
</dbReference>
<dbReference type="AlphaFoldDB" id="A0AA38I760"/>
<dbReference type="SMART" id="SM00949">
    <property type="entry name" value="PAZ"/>
    <property type="match status" value="1"/>
</dbReference>
<name>A0AA38I760_9CUCU</name>
<gene>
    <name evidence="11" type="ORF">Zmor_020112</name>
</gene>
<evidence type="ECO:0000256" key="1">
    <source>
        <dbReference type="ARBA" id="ARBA00004496"/>
    </source>
</evidence>
<dbReference type="CDD" id="cd02845">
    <property type="entry name" value="PAZ_piwi_like"/>
    <property type="match status" value="1"/>
</dbReference>
<dbReference type="SUPFAM" id="SSF53098">
    <property type="entry name" value="Ribonuclease H-like"/>
    <property type="match status" value="1"/>
</dbReference>
<keyword evidence="3" id="KW-0963">Cytoplasm</keyword>
<feature type="domain" description="PAZ" evidence="9">
    <location>
        <begin position="373"/>
        <end position="481"/>
    </location>
</feature>
<keyword evidence="4" id="KW-0221">Differentiation</keyword>
<dbReference type="InterPro" id="IPR014811">
    <property type="entry name" value="ArgoL1"/>
</dbReference>
<evidence type="ECO:0000313" key="11">
    <source>
        <dbReference type="EMBL" id="KAJ3648299.1"/>
    </source>
</evidence>
<evidence type="ECO:0000256" key="6">
    <source>
        <dbReference type="ARBA" id="ARBA00023158"/>
    </source>
</evidence>
<keyword evidence="5" id="KW-0694">RNA-binding</keyword>
<proteinExistence type="inferred from homology"/>
<dbReference type="GO" id="GO:0003723">
    <property type="term" value="F:RNA binding"/>
    <property type="evidence" value="ECO:0007669"/>
    <property type="project" value="UniProtKB-KW"/>
</dbReference>
<evidence type="ECO:0000259" key="9">
    <source>
        <dbReference type="PROSITE" id="PS50821"/>
    </source>
</evidence>
<evidence type="ECO:0000256" key="5">
    <source>
        <dbReference type="ARBA" id="ARBA00022884"/>
    </source>
</evidence>
<feature type="compositionally biased region" description="Pro residues" evidence="8">
    <location>
        <begin position="75"/>
        <end position="90"/>
    </location>
</feature>
<dbReference type="FunFam" id="2.170.260.10:FF:000003">
    <property type="entry name" value="Piwi-like RNA-mediated gene silencing 2"/>
    <property type="match status" value="1"/>
</dbReference>
<evidence type="ECO:0000256" key="8">
    <source>
        <dbReference type="SAM" id="MobiDB-lite"/>
    </source>
</evidence>
<dbReference type="InterPro" id="IPR003165">
    <property type="entry name" value="Piwi"/>
</dbReference>
<evidence type="ECO:0000256" key="4">
    <source>
        <dbReference type="ARBA" id="ARBA00022782"/>
    </source>
</evidence>
<dbReference type="InterPro" id="IPR036085">
    <property type="entry name" value="PAZ_dom_sf"/>
</dbReference>
<comment type="similarity">
    <text evidence="7">Belongs to the argonaute family. Piwi subfamily.</text>
</comment>
<evidence type="ECO:0008006" key="13">
    <source>
        <dbReference type="Google" id="ProtNLM"/>
    </source>
</evidence>
<dbReference type="EMBL" id="JALNTZ010000006">
    <property type="protein sequence ID" value="KAJ3648299.1"/>
    <property type="molecule type" value="Genomic_DNA"/>
</dbReference>
<keyword evidence="6" id="KW-0943">RNA-mediated gene silencing</keyword>
<feature type="compositionally biased region" description="Low complexity" evidence="8">
    <location>
        <begin position="59"/>
        <end position="74"/>
    </location>
</feature>